<dbReference type="Gene3D" id="3.40.50.880">
    <property type="match status" value="1"/>
</dbReference>
<dbReference type="InterPro" id="IPR015527">
    <property type="entry name" value="Pept_C26_g-glut_hydrolase"/>
</dbReference>
<evidence type="ECO:0000256" key="5">
    <source>
        <dbReference type="ARBA" id="ARBA00022729"/>
    </source>
</evidence>
<gene>
    <name evidence="9" type="ORF">PAPYR_10530</name>
</gene>
<accession>A0ABQ8UBF3</accession>
<comment type="subcellular location">
    <subcellularLocation>
        <location evidence="1">Secreted</location>
        <location evidence="1">Extracellular space</location>
    </subcellularLocation>
</comment>
<organism evidence="9 10">
    <name type="scientific">Paratrimastix pyriformis</name>
    <dbReference type="NCBI Taxonomy" id="342808"/>
    <lineage>
        <taxon>Eukaryota</taxon>
        <taxon>Metamonada</taxon>
        <taxon>Preaxostyla</taxon>
        <taxon>Paratrimastigidae</taxon>
        <taxon>Paratrimastix</taxon>
    </lineage>
</organism>
<evidence type="ECO:0000256" key="1">
    <source>
        <dbReference type="ARBA" id="ARBA00004239"/>
    </source>
</evidence>
<evidence type="ECO:0000256" key="4">
    <source>
        <dbReference type="ARBA" id="ARBA00022525"/>
    </source>
</evidence>
<feature type="active site" evidence="7">
    <location>
        <position position="238"/>
    </location>
</feature>
<keyword evidence="10" id="KW-1185">Reference proteome</keyword>
<feature type="active site" description="Nucleophile" evidence="7">
    <location>
        <position position="123"/>
    </location>
</feature>
<dbReference type="InterPro" id="IPR011697">
    <property type="entry name" value="Peptidase_C26"/>
</dbReference>
<comment type="similarity">
    <text evidence="2">Belongs to the peptidase C26 family.</text>
</comment>
<dbReference type="EC" id="3.4.19.9" evidence="3 7"/>
<comment type="caution">
    <text evidence="9">The sequence shown here is derived from an EMBL/GenBank/DDBJ whole genome shotgun (WGS) entry which is preliminary data.</text>
</comment>
<comment type="catalytic activity">
    <reaction evidence="7">
        <text>(6S)-5,6,7,8-tetrahydrofolyl-(gamma-L-Glu)(n) + (n-1) H2O = (6S)-5,6,7,8-tetrahydrofolate + (n-1) L-glutamate</text>
        <dbReference type="Rhea" id="RHEA:56784"/>
        <dbReference type="Rhea" id="RHEA-COMP:14738"/>
        <dbReference type="ChEBI" id="CHEBI:15377"/>
        <dbReference type="ChEBI" id="CHEBI:29985"/>
        <dbReference type="ChEBI" id="CHEBI:57453"/>
        <dbReference type="ChEBI" id="CHEBI:141005"/>
        <dbReference type="EC" id="3.4.19.9"/>
    </reaction>
</comment>
<reference evidence="9" key="1">
    <citation type="journal article" date="2022" name="bioRxiv">
        <title>Genomics of Preaxostyla Flagellates Illuminates Evolutionary Transitions and the Path Towards Mitochondrial Loss.</title>
        <authorList>
            <person name="Novak L.V.F."/>
            <person name="Treitli S.C."/>
            <person name="Pyrih J."/>
            <person name="Halakuc P."/>
            <person name="Pipaliya S.V."/>
            <person name="Vacek V."/>
            <person name="Brzon O."/>
            <person name="Soukal P."/>
            <person name="Eme L."/>
            <person name="Dacks J.B."/>
            <person name="Karnkowska A."/>
            <person name="Elias M."/>
            <person name="Hampl V."/>
        </authorList>
    </citation>
    <scope>NUCLEOTIDE SEQUENCE</scope>
    <source>
        <strain evidence="9">RCP-MX</strain>
    </source>
</reference>
<dbReference type="EMBL" id="JAPMOS010000139">
    <property type="protein sequence ID" value="KAJ4454700.1"/>
    <property type="molecule type" value="Genomic_DNA"/>
</dbReference>
<evidence type="ECO:0000256" key="8">
    <source>
        <dbReference type="SAM" id="SignalP"/>
    </source>
</evidence>
<dbReference type="Pfam" id="PF07722">
    <property type="entry name" value="Peptidase_C26"/>
    <property type="match status" value="1"/>
</dbReference>
<name>A0ABQ8UBF3_9EUKA</name>
<evidence type="ECO:0000256" key="2">
    <source>
        <dbReference type="ARBA" id="ARBA00011083"/>
    </source>
</evidence>
<evidence type="ECO:0000256" key="6">
    <source>
        <dbReference type="ARBA" id="ARBA00022801"/>
    </source>
</evidence>
<dbReference type="Proteomes" id="UP001141327">
    <property type="component" value="Unassembled WGS sequence"/>
</dbReference>
<protein>
    <recommendedName>
        <fullName evidence="3 7">folate gamma-glutamyl hydrolase</fullName>
        <ecNumber evidence="3 7">3.4.19.9</ecNumber>
    </recommendedName>
</protein>
<dbReference type="PANTHER" id="PTHR11315:SF0">
    <property type="entry name" value="FOLATE GAMMA-GLUTAMYL HYDROLASE"/>
    <property type="match status" value="1"/>
</dbReference>
<proteinExistence type="inferred from homology"/>
<feature type="chain" id="PRO_5046577251" description="folate gamma-glutamyl hydrolase" evidence="8">
    <location>
        <begin position="20"/>
        <end position="310"/>
    </location>
</feature>
<keyword evidence="5 8" id="KW-0732">Signal</keyword>
<dbReference type="PROSITE" id="PS51275">
    <property type="entry name" value="PEPTIDASE_C26_GGH"/>
    <property type="match status" value="1"/>
</dbReference>
<dbReference type="GO" id="GO:0016787">
    <property type="term" value="F:hydrolase activity"/>
    <property type="evidence" value="ECO:0007669"/>
    <property type="project" value="UniProtKB-KW"/>
</dbReference>
<keyword evidence="4" id="KW-0964">Secreted</keyword>
<dbReference type="SUPFAM" id="SSF52317">
    <property type="entry name" value="Class I glutamine amidotransferase-like"/>
    <property type="match status" value="1"/>
</dbReference>
<evidence type="ECO:0000256" key="3">
    <source>
        <dbReference type="ARBA" id="ARBA00012886"/>
    </source>
</evidence>
<dbReference type="PANTHER" id="PTHR11315">
    <property type="entry name" value="PROTEASE FAMILY C26 GAMMA-GLUTAMYL HYDROLASE"/>
    <property type="match status" value="1"/>
</dbReference>
<evidence type="ECO:0000256" key="7">
    <source>
        <dbReference type="PROSITE-ProRule" id="PRU00607"/>
    </source>
</evidence>
<evidence type="ECO:0000313" key="10">
    <source>
        <dbReference type="Proteomes" id="UP001141327"/>
    </source>
</evidence>
<dbReference type="PROSITE" id="PS51273">
    <property type="entry name" value="GATASE_TYPE_1"/>
    <property type="match status" value="1"/>
</dbReference>
<sequence>MRPFFSVLVALVLVQAALALNLRPVIGILAKPASDDPTPQTSVISASYVKWLEAGGARILVIPYDATHDRLDSIFSQINGIFFTGGGLSLDVGTTYWETANYLFQKAIQATNNGDYFPLFGTCMGFQLLNILASTNHSILSFGFDSYNLPLPLEFTPETATSRMLGKATTPADVLTTLSTKPVTINWHHYGITPDDFYNDRVLPGFYRVLATNADTQGRRFISMVEGRKYPVYGLQWHAERNQYEWGTGEKLDHSVEAVRAVEWVVNYFVQDCRQSGHQLGADLEKTLLIYNFAPTYSDGSLTYSFPASL</sequence>
<keyword evidence="6 7" id="KW-0378">Hydrolase</keyword>
<feature type="signal peptide" evidence="8">
    <location>
        <begin position="1"/>
        <end position="19"/>
    </location>
</feature>
<dbReference type="InterPro" id="IPR029062">
    <property type="entry name" value="Class_I_gatase-like"/>
</dbReference>
<evidence type="ECO:0000313" key="9">
    <source>
        <dbReference type="EMBL" id="KAJ4454700.1"/>
    </source>
</evidence>